<dbReference type="AlphaFoldDB" id="A0AAE3JH95"/>
<comment type="caution">
    <text evidence="2">The sequence shown here is derived from an EMBL/GenBank/DDBJ whole genome shotgun (WGS) entry which is preliminary data.</text>
</comment>
<feature type="transmembrane region" description="Helical" evidence="1">
    <location>
        <begin position="78"/>
        <end position="100"/>
    </location>
</feature>
<sequence length="326" mass="37747">MEAGWTYVERTETVKMQTIHKIYIAVYVIVLLVIVRKYIRIKNHPEQYDSMDAIYAYDPRFQYAKGGELAKVARETGYANILVVLSAVPLVVLNCVIYYFVRKNYFPPESEHLIPEAANIYLLAITSAPFFTFVMFCLFGHCRSGFLQALSLNSLISGRGEKFTRSGALRNHLVVLGVIFAVVFPIYFLYTFNYTYMTEEKIVNNSCFSLHEDVYRMDECQVMVLRYRKNGEEDRKERSIKTQLNVVGKDGKQLVLGCANFMPNWSIDCSEGMIGLVAEKMLEHGVQFIKPDITEEEFYSVLKWNGEDFLQFYYPELCEQYGISQE</sequence>
<evidence type="ECO:0000313" key="2">
    <source>
        <dbReference type="EMBL" id="MCC2232882.1"/>
    </source>
</evidence>
<accession>A0AAE3JH95</accession>
<feature type="transmembrane region" description="Helical" evidence="1">
    <location>
        <begin position="172"/>
        <end position="190"/>
    </location>
</feature>
<dbReference type="RefSeq" id="WP_308455242.1">
    <property type="nucleotide sequence ID" value="NZ_JAJEQR010000121.1"/>
</dbReference>
<keyword evidence="1" id="KW-0472">Membrane</keyword>
<keyword evidence="1" id="KW-0812">Transmembrane</keyword>
<gene>
    <name evidence="2" type="ORF">LKD81_18215</name>
</gene>
<feature type="transmembrane region" description="Helical" evidence="1">
    <location>
        <begin position="20"/>
        <end position="39"/>
    </location>
</feature>
<keyword evidence="1" id="KW-1133">Transmembrane helix</keyword>
<reference evidence="2" key="1">
    <citation type="submission" date="2021-10" db="EMBL/GenBank/DDBJ databases">
        <title>Anaerobic single-cell dispensing facilitates the cultivation of human gut bacteria.</title>
        <authorList>
            <person name="Afrizal A."/>
        </authorList>
    </citation>
    <scope>NUCLEOTIDE SEQUENCE</scope>
    <source>
        <strain evidence="2">CLA-AA-H215</strain>
    </source>
</reference>
<protein>
    <submittedName>
        <fullName evidence="2">Uncharacterized protein</fullName>
    </submittedName>
</protein>
<keyword evidence="3" id="KW-1185">Reference proteome</keyword>
<feature type="transmembrane region" description="Helical" evidence="1">
    <location>
        <begin position="120"/>
        <end position="139"/>
    </location>
</feature>
<evidence type="ECO:0000313" key="3">
    <source>
        <dbReference type="Proteomes" id="UP001198182"/>
    </source>
</evidence>
<proteinExistence type="predicted"/>
<dbReference type="Proteomes" id="UP001198182">
    <property type="component" value="Unassembled WGS sequence"/>
</dbReference>
<dbReference type="EMBL" id="JAJEQR010000121">
    <property type="protein sequence ID" value="MCC2232882.1"/>
    <property type="molecule type" value="Genomic_DNA"/>
</dbReference>
<evidence type="ECO:0000256" key="1">
    <source>
        <dbReference type="SAM" id="Phobius"/>
    </source>
</evidence>
<organism evidence="2 3">
    <name type="scientific">Hominifimenecus microfluidus</name>
    <dbReference type="NCBI Taxonomy" id="2885348"/>
    <lineage>
        <taxon>Bacteria</taxon>
        <taxon>Bacillati</taxon>
        <taxon>Bacillota</taxon>
        <taxon>Clostridia</taxon>
        <taxon>Lachnospirales</taxon>
        <taxon>Lachnospiraceae</taxon>
        <taxon>Hominifimenecus</taxon>
    </lineage>
</organism>
<name>A0AAE3JH95_9FIRM</name>